<dbReference type="NCBIfam" id="TIGR01764">
    <property type="entry name" value="excise"/>
    <property type="match status" value="1"/>
</dbReference>
<comment type="caution">
    <text evidence="2">The sequence shown here is derived from an EMBL/GenBank/DDBJ whole genome shotgun (WGS) entry which is preliminary data.</text>
</comment>
<proteinExistence type="predicted"/>
<organism evidence="2 3">
    <name type="scientific">Gallintestinimicrobium propionicum</name>
    <dbReference type="NCBI Taxonomy" id="2981770"/>
    <lineage>
        <taxon>Bacteria</taxon>
        <taxon>Bacillati</taxon>
        <taxon>Bacillota</taxon>
        <taxon>Clostridia</taxon>
        <taxon>Lachnospirales</taxon>
        <taxon>Lachnospiraceae</taxon>
        <taxon>Gallintestinimicrobium</taxon>
    </lineage>
</organism>
<keyword evidence="3" id="KW-1185">Reference proteome</keyword>
<name>A0AAE3AZ99_9FIRM</name>
<sequence length="303" mass="34927">MDHGHENEVQKLREAQIFCMERGSNVQENSMSVPKRTMSVSEMRRLLGVKKTESYWLVHRNFFKTELVGGRMRVDVESFEKWYANQVKHKKVNGEAPGKELVGNSYSFREAANLLGVNSSNLYEIWKKNGLKTILVDFVMRIPMEEFEQWYGQQSVYRKAEKMPTLEEMESEYIELQETAALLEIPKAELNRMIAAGAYKDIFEVRTFDDKKWISQKSFQRFLNVQSVYRVPKRTAAAGKGLETRNYLSRQEAAELAGVAPSTVTKWLQAGKFSGIGAGKVLRIHREEFLQWVGSYQCREGGV</sequence>
<dbReference type="Proteomes" id="UP001199355">
    <property type="component" value="Unassembled WGS sequence"/>
</dbReference>
<accession>A0AAE3AZ99</accession>
<dbReference type="GO" id="GO:0003677">
    <property type="term" value="F:DNA binding"/>
    <property type="evidence" value="ECO:0007669"/>
    <property type="project" value="InterPro"/>
</dbReference>
<protein>
    <submittedName>
        <fullName evidence="2">Helix-turn-helix domain-containing protein</fullName>
    </submittedName>
</protein>
<evidence type="ECO:0000313" key="2">
    <source>
        <dbReference type="EMBL" id="MCC2168817.1"/>
    </source>
</evidence>
<dbReference type="InterPro" id="IPR041657">
    <property type="entry name" value="HTH_17"/>
</dbReference>
<dbReference type="AlphaFoldDB" id="A0AAE3AZ99"/>
<dbReference type="RefSeq" id="WP_308728917.1">
    <property type="nucleotide sequence ID" value="NZ_JAJEQF010000047.1"/>
</dbReference>
<reference evidence="2 3" key="1">
    <citation type="submission" date="2021-10" db="EMBL/GenBank/DDBJ databases">
        <title>Anaerobic single-cell dispensing facilitates the cultivation of human gut bacteria.</title>
        <authorList>
            <person name="Afrizal A."/>
        </authorList>
    </citation>
    <scope>NUCLEOTIDE SEQUENCE [LARGE SCALE GENOMIC DNA]</scope>
    <source>
        <strain evidence="2 3">CLA-AA-H244</strain>
    </source>
</reference>
<dbReference type="InterPro" id="IPR010093">
    <property type="entry name" value="SinI_DNA-bd"/>
</dbReference>
<dbReference type="EMBL" id="JAJEQF010000047">
    <property type="protein sequence ID" value="MCC2168817.1"/>
    <property type="molecule type" value="Genomic_DNA"/>
</dbReference>
<evidence type="ECO:0000259" key="1">
    <source>
        <dbReference type="Pfam" id="PF12728"/>
    </source>
</evidence>
<dbReference type="Pfam" id="PF12728">
    <property type="entry name" value="HTH_17"/>
    <property type="match status" value="1"/>
</dbReference>
<gene>
    <name evidence="2" type="ORF">LKD45_14170</name>
</gene>
<dbReference type="InterPro" id="IPR009061">
    <property type="entry name" value="DNA-bd_dom_put_sf"/>
</dbReference>
<feature type="domain" description="Helix-turn-helix" evidence="1">
    <location>
        <begin position="247"/>
        <end position="293"/>
    </location>
</feature>
<evidence type="ECO:0000313" key="3">
    <source>
        <dbReference type="Proteomes" id="UP001199355"/>
    </source>
</evidence>
<dbReference type="SUPFAM" id="SSF46955">
    <property type="entry name" value="Putative DNA-binding domain"/>
    <property type="match status" value="1"/>
</dbReference>